<dbReference type="NCBIfam" id="TIGR01549">
    <property type="entry name" value="HAD-SF-IA-v1"/>
    <property type="match status" value="1"/>
</dbReference>
<evidence type="ECO:0000313" key="1">
    <source>
        <dbReference type="EMBL" id="OYQ49281.1"/>
    </source>
</evidence>
<dbReference type="RefSeq" id="WP_094485007.1">
    <property type="nucleotide sequence ID" value="NZ_NOXX01000099.1"/>
</dbReference>
<protein>
    <submittedName>
        <fullName evidence="1">ABC transporter ATP-binding protein</fullName>
    </submittedName>
</protein>
<name>A0A256A6Q2_9FLAO</name>
<dbReference type="Proteomes" id="UP000216035">
    <property type="component" value="Unassembled WGS sequence"/>
</dbReference>
<sequence>MINTVIFDMDGVIVDTEPIHYYAYHQHFKELNIDVPDELYGTFTGYSTINTYQKIVAHFQLPHDPAELVNRKRDLFNDAFDTKPDLELIEGAFDLIKSLHASGFQLLLASSSAKVTIKRVFDRFALHPYFSHIVSGEDFPQSKPHPAIFLDAVAKSGAPKSSCIIIEDSTNGIKAANAAAVFCVGYKSPHSLNQNYDTADLVINHFSELNAEKIRALRF</sequence>
<organism evidence="1 2">
    <name type="scientific">Flavobacterium aurantiibacter</name>
    <dbReference type="NCBI Taxonomy" id="2023067"/>
    <lineage>
        <taxon>Bacteria</taxon>
        <taxon>Pseudomonadati</taxon>
        <taxon>Bacteroidota</taxon>
        <taxon>Flavobacteriia</taxon>
        <taxon>Flavobacteriales</taxon>
        <taxon>Flavobacteriaceae</taxon>
        <taxon>Flavobacterium</taxon>
    </lineage>
</organism>
<keyword evidence="2" id="KW-1185">Reference proteome</keyword>
<dbReference type="OrthoDB" id="9797743at2"/>
<dbReference type="Pfam" id="PF13419">
    <property type="entry name" value="HAD_2"/>
    <property type="match status" value="1"/>
</dbReference>
<accession>A0A256A6Q2</accession>
<dbReference type="SFLD" id="SFLDS00003">
    <property type="entry name" value="Haloacid_Dehalogenase"/>
    <property type="match status" value="1"/>
</dbReference>
<gene>
    <name evidence="1" type="ORF">CHX27_01490</name>
</gene>
<keyword evidence="1" id="KW-0067">ATP-binding</keyword>
<dbReference type="Gene3D" id="3.40.50.1000">
    <property type="entry name" value="HAD superfamily/HAD-like"/>
    <property type="match status" value="1"/>
</dbReference>
<dbReference type="InterPro" id="IPR023198">
    <property type="entry name" value="PGP-like_dom2"/>
</dbReference>
<proteinExistence type="predicted"/>
<dbReference type="PANTHER" id="PTHR18901">
    <property type="entry name" value="2-DEOXYGLUCOSE-6-PHOSPHATE PHOSPHATASE 2"/>
    <property type="match status" value="1"/>
</dbReference>
<dbReference type="AlphaFoldDB" id="A0A256A6Q2"/>
<keyword evidence="1" id="KW-0547">Nucleotide-binding</keyword>
<dbReference type="InterPro" id="IPR023214">
    <property type="entry name" value="HAD_sf"/>
</dbReference>
<dbReference type="GO" id="GO:0005524">
    <property type="term" value="F:ATP binding"/>
    <property type="evidence" value="ECO:0007669"/>
    <property type="project" value="UniProtKB-KW"/>
</dbReference>
<dbReference type="InterPro" id="IPR006439">
    <property type="entry name" value="HAD-SF_hydro_IA"/>
</dbReference>
<dbReference type="NCBIfam" id="TIGR01509">
    <property type="entry name" value="HAD-SF-IA-v3"/>
    <property type="match status" value="1"/>
</dbReference>
<dbReference type="CDD" id="cd16423">
    <property type="entry name" value="HAD_BPGM-like"/>
    <property type="match status" value="1"/>
</dbReference>
<dbReference type="InterPro" id="IPR041492">
    <property type="entry name" value="HAD_2"/>
</dbReference>
<dbReference type="EMBL" id="NOXX01000099">
    <property type="protein sequence ID" value="OYQ49281.1"/>
    <property type="molecule type" value="Genomic_DNA"/>
</dbReference>
<reference evidence="1 2" key="1">
    <citation type="submission" date="2017-07" db="EMBL/GenBank/DDBJ databases">
        <title>Flavobacterium cyanobacteriorum sp. nov., isolated from cyanobacterial aggregates in a eutrophic lake.</title>
        <authorList>
            <person name="Cai H."/>
        </authorList>
    </citation>
    <scope>NUCLEOTIDE SEQUENCE [LARGE SCALE GENOMIC DNA]</scope>
    <source>
        <strain evidence="1 2">TH167</strain>
    </source>
</reference>
<dbReference type="Gene3D" id="1.10.150.240">
    <property type="entry name" value="Putative phosphatase, domain 2"/>
    <property type="match status" value="1"/>
</dbReference>
<dbReference type="PANTHER" id="PTHR18901:SF38">
    <property type="entry name" value="PSEUDOURIDINE-5'-PHOSPHATASE"/>
    <property type="match status" value="1"/>
</dbReference>
<dbReference type="InterPro" id="IPR036412">
    <property type="entry name" value="HAD-like_sf"/>
</dbReference>
<dbReference type="SFLD" id="SFLDG01129">
    <property type="entry name" value="C1.5:_HAD__Beta-PGM__Phosphata"/>
    <property type="match status" value="1"/>
</dbReference>
<comment type="caution">
    <text evidence="1">The sequence shown here is derived from an EMBL/GenBank/DDBJ whole genome shotgun (WGS) entry which is preliminary data.</text>
</comment>
<dbReference type="SUPFAM" id="SSF56784">
    <property type="entry name" value="HAD-like"/>
    <property type="match status" value="1"/>
</dbReference>
<evidence type="ECO:0000313" key="2">
    <source>
        <dbReference type="Proteomes" id="UP000216035"/>
    </source>
</evidence>
<dbReference type="SFLD" id="SFLDG01135">
    <property type="entry name" value="C1.5.6:_HAD__Beta-PGM__Phospha"/>
    <property type="match status" value="1"/>
</dbReference>